<evidence type="ECO:0000313" key="1">
    <source>
        <dbReference type="EMBL" id="VEN46427.1"/>
    </source>
</evidence>
<evidence type="ECO:0000313" key="2">
    <source>
        <dbReference type="Proteomes" id="UP000410492"/>
    </source>
</evidence>
<name>A0A653CES9_CALMS</name>
<gene>
    <name evidence="1" type="ORF">CALMAC_LOCUS8519</name>
</gene>
<sequence length="69" mass="8335">MSKHSELFYKKLDDYNSDQNKKKPWNIAELTEVAAEILAKQNSCKKREDSITFYPYMTCWKWQKKKILT</sequence>
<accession>A0A653CES9</accession>
<dbReference type="AlphaFoldDB" id="A0A653CES9"/>
<organism evidence="1 2">
    <name type="scientific">Callosobruchus maculatus</name>
    <name type="common">Southern cowpea weevil</name>
    <name type="synonym">Pulse bruchid</name>
    <dbReference type="NCBI Taxonomy" id="64391"/>
    <lineage>
        <taxon>Eukaryota</taxon>
        <taxon>Metazoa</taxon>
        <taxon>Ecdysozoa</taxon>
        <taxon>Arthropoda</taxon>
        <taxon>Hexapoda</taxon>
        <taxon>Insecta</taxon>
        <taxon>Pterygota</taxon>
        <taxon>Neoptera</taxon>
        <taxon>Endopterygota</taxon>
        <taxon>Coleoptera</taxon>
        <taxon>Polyphaga</taxon>
        <taxon>Cucujiformia</taxon>
        <taxon>Chrysomeloidea</taxon>
        <taxon>Chrysomelidae</taxon>
        <taxon>Bruchinae</taxon>
        <taxon>Bruchini</taxon>
        <taxon>Callosobruchus</taxon>
    </lineage>
</organism>
<dbReference type="EMBL" id="CAACVG010007644">
    <property type="protein sequence ID" value="VEN46427.1"/>
    <property type="molecule type" value="Genomic_DNA"/>
</dbReference>
<keyword evidence="2" id="KW-1185">Reference proteome</keyword>
<reference evidence="1 2" key="1">
    <citation type="submission" date="2019-01" db="EMBL/GenBank/DDBJ databases">
        <authorList>
            <person name="Sayadi A."/>
        </authorList>
    </citation>
    <scope>NUCLEOTIDE SEQUENCE [LARGE SCALE GENOMIC DNA]</scope>
</reference>
<protein>
    <submittedName>
        <fullName evidence="1">Uncharacterized protein</fullName>
    </submittedName>
</protein>
<proteinExistence type="predicted"/>
<dbReference type="Proteomes" id="UP000410492">
    <property type="component" value="Unassembled WGS sequence"/>
</dbReference>